<feature type="compositionally biased region" description="Basic and acidic residues" evidence="1">
    <location>
        <begin position="315"/>
        <end position="327"/>
    </location>
</feature>
<dbReference type="EMBL" id="BQNB010009349">
    <property type="protein sequence ID" value="GJS62286.1"/>
    <property type="molecule type" value="Genomic_DNA"/>
</dbReference>
<reference evidence="2" key="2">
    <citation type="submission" date="2022-01" db="EMBL/GenBank/DDBJ databases">
        <authorList>
            <person name="Yamashiro T."/>
            <person name="Shiraishi A."/>
            <person name="Satake H."/>
            <person name="Nakayama K."/>
        </authorList>
    </citation>
    <scope>NUCLEOTIDE SEQUENCE</scope>
</reference>
<evidence type="ECO:0000256" key="1">
    <source>
        <dbReference type="SAM" id="MobiDB-lite"/>
    </source>
</evidence>
<comment type="caution">
    <text evidence="2">The sequence shown here is derived from an EMBL/GenBank/DDBJ whole genome shotgun (WGS) entry which is preliminary data.</text>
</comment>
<feature type="region of interest" description="Disordered" evidence="1">
    <location>
        <begin position="1"/>
        <end position="21"/>
    </location>
</feature>
<name>A0ABQ4XAS3_9ASTR</name>
<organism evidence="2 3">
    <name type="scientific">Tanacetum coccineum</name>
    <dbReference type="NCBI Taxonomy" id="301880"/>
    <lineage>
        <taxon>Eukaryota</taxon>
        <taxon>Viridiplantae</taxon>
        <taxon>Streptophyta</taxon>
        <taxon>Embryophyta</taxon>
        <taxon>Tracheophyta</taxon>
        <taxon>Spermatophyta</taxon>
        <taxon>Magnoliopsida</taxon>
        <taxon>eudicotyledons</taxon>
        <taxon>Gunneridae</taxon>
        <taxon>Pentapetalae</taxon>
        <taxon>asterids</taxon>
        <taxon>campanulids</taxon>
        <taxon>Asterales</taxon>
        <taxon>Asteraceae</taxon>
        <taxon>Asteroideae</taxon>
        <taxon>Anthemideae</taxon>
        <taxon>Anthemidinae</taxon>
        <taxon>Tanacetum</taxon>
    </lineage>
</organism>
<gene>
    <name evidence="2" type="ORF">Tco_0657070</name>
</gene>
<feature type="region of interest" description="Disordered" evidence="1">
    <location>
        <begin position="293"/>
        <end position="335"/>
    </location>
</feature>
<protein>
    <recommendedName>
        <fullName evidence="4">MAK10-like protein</fullName>
    </recommendedName>
</protein>
<reference evidence="2" key="1">
    <citation type="journal article" date="2022" name="Int. J. Mol. Sci.">
        <title>Draft Genome of Tanacetum Coccineum: Genomic Comparison of Closely Related Tanacetum-Family Plants.</title>
        <authorList>
            <person name="Yamashiro T."/>
            <person name="Shiraishi A."/>
            <person name="Nakayama K."/>
            <person name="Satake H."/>
        </authorList>
    </citation>
    <scope>NUCLEOTIDE SEQUENCE</scope>
</reference>
<sequence>MGDKNPIRTLRDYSKPSHEGYKNTIELPEGNNVVSLRSDTIQLVQNGCSFHGLLSEDPNQHLKDFLKLVDSLDLDVTNRERTRLRLFQFSLRDQAINWLKRLPENLSLKDGIVSRTYFEKSLIMASIYGSKSKSSTTMSIPPQDEPSINLAGIGTTQWDSAKPVKAISLPQDVPSTSNRHLIELENQVQCLIEAHLAPKKPIQVNKIPSSCKICCGPYDTQYCIENPRVKQLEEYMGVIGSDFMQLSLKEYTPPVTYPEEVEDTLGTPIEVEPLDKTQLEDLGLNTCNHDLPLSSMEVPSFDEPEPQPQPLHNRPPLDRSLGEERGLKPPINPHSTDSFRIKVVDNLSIHTPPLPHLALLGIILI</sequence>
<accession>A0ABQ4XAS3</accession>
<dbReference type="Proteomes" id="UP001151760">
    <property type="component" value="Unassembled WGS sequence"/>
</dbReference>
<evidence type="ECO:0000313" key="2">
    <source>
        <dbReference type="EMBL" id="GJS62286.1"/>
    </source>
</evidence>
<proteinExistence type="predicted"/>
<evidence type="ECO:0008006" key="4">
    <source>
        <dbReference type="Google" id="ProtNLM"/>
    </source>
</evidence>
<keyword evidence="3" id="KW-1185">Reference proteome</keyword>
<evidence type="ECO:0000313" key="3">
    <source>
        <dbReference type="Proteomes" id="UP001151760"/>
    </source>
</evidence>